<gene>
    <name evidence="1" type="ORF">SRIMR7_18935</name>
</gene>
<dbReference type="GeneID" id="66856672"/>
<protein>
    <submittedName>
        <fullName evidence="1">Uncharacterized protein</fullName>
    </submittedName>
</protein>
<name>A0ABY3Z1N4_STRRM</name>
<dbReference type="Pfam" id="PF19801">
    <property type="entry name" value="DUF6284"/>
    <property type="match status" value="1"/>
</dbReference>
<accession>A0ABY3Z1N4</accession>
<reference evidence="1 2" key="1">
    <citation type="submission" date="2022-03" db="EMBL/GenBank/DDBJ databases">
        <title>Complete genome of Streptomyces rimosus ssp. rimosus R7 (=ATCC 10970).</title>
        <authorList>
            <person name="Beganovic S."/>
            <person name="Ruckert C."/>
            <person name="Busche T."/>
            <person name="Kalinowski J."/>
            <person name="Wittmann C."/>
        </authorList>
    </citation>
    <scope>NUCLEOTIDE SEQUENCE [LARGE SCALE GENOMIC DNA]</scope>
    <source>
        <strain evidence="1 2">R7</strain>
    </source>
</reference>
<evidence type="ECO:0000313" key="2">
    <source>
        <dbReference type="Proteomes" id="UP000829494"/>
    </source>
</evidence>
<evidence type="ECO:0000313" key="1">
    <source>
        <dbReference type="EMBL" id="UNZ04235.1"/>
    </source>
</evidence>
<dbReference type="Proteomes" id="UP000829494">
    <property type="component" value="Chromosome"/>
</dbReference>
<organism evidence="1 2">
    <name type="scientific">Streptomyces rimosus subsp. rimosus</name>
    <dbReference type="NCBI Taxonomy" id="132474"/>
    <lineage>
        <taxon>Bacteria</taxon>
        <taxon>Bacillati</taxon>
        <taxon>Actinomycetota</taxon>
        <taxon>Actinomycetes</taxon>
        <taxon>Kitasatosporales</taxon>
        <taxon>Streptomycetaceae</taxon>
        <taxon>Streptomyces</taxon>
    </lineage>
</organism>
<dbReference type="RefSeq" id="WP_003983518.1">
    <property type="nucleotide sequence ID" value="NZ_CP043497.1"/>
</dbReference>
<dbReference type="EMBL" id="CP094298">
    <property type="protein sequence ID" value="UNZ04235.1"/>
    <property type="molecule type" value="Genomic_DNA"/>
</dbReference>
<dbReference type="InterPro" id="IPR046251">
    <property type="entry name" value="DUF6284"/>
</dbReference>
<proteinExistence type="predicted"/>
<sequence>MKIPTPDHAMAADLAAQEPSAADLAAIEAEMPVIVAEVELLDAQIAALDAPATEVADRRIRRACRKLLAARLSLANQGEPVPEVA</sequence>
<keyword evidence="2" id="KW-1185">Reference proteome</keyword>